<dbReference type="OrthoDB" id="3801244at2759"/>
<keyword evidence="1" id="KW-0479">Metal-binding</keyword>
<evidence type="ECO:0000256" key="1">
    <source>
        <dbReference type="ARBA" id="ARBA00022723"/>
    </source>
</evidence>
<gene>
    <name evidence="6" type="ORF">M011DRAFT_527847</name>
</gene>
<dbReference type="SUPFAM" id="SSF144232">
    <property type="entry name" value="HIT/MYND zinc finger-like"/>
    <property type="match status" value="1"/>
</dbReference>
<dbReference type="PROSITE" id="PS01360">
    <property type="entry name" value="ZF_MYND_1"/>
    <property type="match status" value="1"/>
</dbReference>
<dbReference type="GO" id="GO:0008270">
    <property type="term" value="F:zinc ion binding"/>
    <property type="evidence" value="ECO:0007669"/>
    <property type="project" value="UniProtKB-KW"/>
</dbReference>
<keyword evidence="7" id="KW-1185">Reference proteome</keyword>
<keyword evidence="3" id="KW-0862">Zinc</keyword>
<accession>A0A6A6V7A5</accession>
<dbReference type="PANTHER" id="PTHR46920">
    <property type="match status" value="1"/>
</dbReference>
<protein>
    <recommendedName>
        <fullName evidence="5">MYND-type domain-containing protein</fullName>
    </recommendedName>
</protein>
<dbReference type="Gene3D" id="6.10.140.2220">
    <property type="match status" value="1"/>
</dbReference>
<sequence length="133" mass="14594">MPARSVLLNVSITAKSINQKNVISSVREIHPSAEKHADITEEAKRERVDSATAEIITTHLANISYTTKSCNTCHQSNKPDGSALAYCKACTSVYYCSKECQRVDWPGHKRHCSYRLAYGDSSAPNSVPASPTH</sequence>
<evidence type="ECO:0000256" key="3">
    <source>
        <dbReference type="ARBA" id="ARBA00022833"/>
    </source>
</evidence>
<evidence type="ECO:0000313" key="7">
    <source>
        <dbReference type="Proteomes" id="UP000799440"/>
    </source>
</evidence>
<evidence type="ECO:0000256" key="2">
    <source>
        <dbReference type="ARBA" id="ARBA00022771"/>
    </source>
</evidence>
<organism evidence="6 7">
    <name type="scientific">Sporormia fimetaria CBS 119925</name>
    <dbReference type="NCBI Taxonomy" id="1340428"/>
    <lineage>
        <taxon>Eukaryota</taxon>
        <taxon>Fungi</taxon>
        <taxon>Dikarya</taxon>
        <taxon>Ascomycota</taxon>
        <taxon>Pezizomycotina</taxon>
        <taxon>Dothideomycetes</taxon>
        <taxon>Pleosporomycetidae</taxon>
        <taxon>Pleosporales</taxon>
        <taxon>Sporormiaceae</taxon>
        <taxon>Sporormia</taxon>
    </lineage>
</organism>
<dbReference type="AlphaFoldDB" id="A0A6A6V7A5"/>
<dbReference type="PANTHER" id="PTHR46920:SF1">
    <property type="entry name" value="PROTEIN MSS51 HOMOLOG, MITOCHONDRIAL-RELATED"/>
    <property type="match status" value="1"/>
</dbReference>
<evidence type="ECO:0000259" key="5">
    <source>
        <dbReference type="PROSITE" id="PS50865"/>
    </source>
</evidence>
<dbReference type="PROSITE" id="PS50865">
    <property type="entry name" value="ZF_MYND_2"/>
    <property type="match status" value="1"/>
</dbReference>
<feature type="domain" description="MYND-type" evidence="5">
    <location>
        <begin position="70"/>
        <end position="112"/>
    </location>
</feature>
<dbReference type="InterPro" id="IPR002893">
    <property type="entry name" value="Znf_MYND"/>
</dbReference>
<reference evidence="6" key="1">
    <citation type="journal article" date="2020" name="Stud. Mycol.">
        <title>101 Dothideomycetes genomes: a test case for predicting lifestyles and emergence of pathogens.</title>
        <authorList>
            <person name="Haridas S."/>
            <person name="Albert R."/>
            <person name="Binder M."/>
            <person name="Bloem J."/>
            <person name="Labutti K."/>
            <person name="Salamov A."/>
            <person name="Andreopoulos B."/>
            <person name="Baker S."/>
            <person name="Barry K."/>
            <person name="Bills G."/>
            <person name="Bluhm B."/>
            <person name="Cannon C."/>
            <person name="Castanera R."/>
            <person name="Culley D."/>
            <person name="Daum C."/>
            <person name="Ezra D."/>
            <person name="Gonzalez J."/>
            <person name="Henrissat B."/>
            <person name="Kuo A."/>
            <person name="Liang C."/>
            <person name="Lipzen A."/>
            <person name="Lutzoni F."/>
            <person name="Magnuson J."/>
            <person name="Mondo S."/>
            <person name="Nolan M."/>
            <person name="Ohm R."/>
            <person name="Pangilinan J."/>
            <person name="Park H.-J."/>
            <person name="Ramirez L."/>
            <person name="Alfaro M."/>
            <person name="Sun H."/>
            <person name="Tritt A."/>
            <person name="Yoshinaga Y."/>
            <person name="Zwiers L.-H."/>
            <person name="Turgeon B."/>
            <person name="Goodwin S."/>
            <person name="Spatafora J."/>
            <person name="Crous P."/>
            <person name="Grigoriev I."/>
        </authorList>
    </citation>
    <scope>NUCLEOTIDE SEQUENCE</scope>
    <source>
        <strain evidence="6">CBS 119925</strain>
    </source>
</reference>
<evidence type="ECO:0000313" key="6">
    <source>
        <dbReference type="EMBL" id="KAF2745380.1"/>
    </source>
</evidence>
<keyword evidence="2 4" id="KW-0863">Zinc-finger</keyword>
<name>A0A6A6V7A5_9PLEO</name>
<dbReference type="EMBL" id="MU006583">
    <property type="protein sequence ID" value="KAF2745380.1"/>
    <property type="molecule type" value="Genomic_DNA"/>
</dbReference>
<dbReference type="InterPro" id="IPR052839">
    <property type="entry name" value="Mito_gene_expr_regulator"/>
</dbReference>
<proteinExistence type="predicted"/>
<dbReference type="Proteomes" id="UP000799440">
    <property type="component" value="Unassembled WGS sequence"/>
</dbReference>
<evidence type="ECO:0000256" key="4">
    <source>
        <dbReference type="PROSITE-ProRule" id="PRU00134"/>
    </source>
</evidence>
<dbReference type="Pfam" id="PF01753">
    <property type="entry name" value="zf-MYND"/>
    <property type="match status" value="1"/>
</dbReference>